<accession>A0A0K0EFU1</accession>
<evidence type="ECO:0000313" key="5">
    <source>
        <dbReference type="WBParaSite" id="TCONS_00003532.p1"/>
    </source>
</evidence>
<feature type="region of interest" description="Disordered" evidence="1">
    <location>
        <begin position="117"/>
        <end position="170"/>
    </location>
</feature>
<dbReference type="AlphaFoldDB" id="A0A0K0EFU1"/>
<protein>
    <submittedName>
        <fullName evidence="5">Phospholipase A2 domain-containing protein</fullName>
    </submittedName>
</protein>
<dbReference type="InterPro" id="IPR053322">
    <property type="entry name" value="PLA2-like"/>
</dbReference>
<dbReference type="PANTHER" id="PTHR34228">
    <property type="entry name" value="PROTEIN CBG09474-RELATED"/>
    <property type="match status" value="1"/>
</dbReference>
<evidence type="ECO:0000313" key="3">
    <source>
        <dbReference type="Proteomes" id="UP000035681"/>
    </source>
</evidence>
<keyword evidence="3" id="KW-1185">Reference proteome</keyword>
<dbReference type="GO" id="GO:0006644">
    <property type="term" value="P:phospholipid metabolic process"/>
    <property type="evidence" value="ECO:0007669"/>
    <property type="project" value="InterPro"/>
</dbReference>
<keyword evidence="2" id="KW-0732">Signal</keyword>
<feature type="chain" id="PRO_5005327967" evidence="2">
    <location>
        <begin position="19"/>
        <end position="170"/>
    </location>
</feature>
<organism evidence="4">
    <name type="scientific">Strongyloides stercoralis</name>
    <name type="common">Threadworm</name>
    <dbReference type="NCBI Taxonomy" id="6248"/>
    <lineage>
        <taxon>Eukaryota</taxon>
        <taxon>Metazoa</taxon>
        <taxon>Ecdysozoa</taxon>
        <taxon>Nematoda</taxon>
        <taxon>Chromadorea</taxon>
        <taxon>Rhabditida</taxon>
        <taxon>Tylenchina</taxon>
        <taxon>Panagrolaimomorpha</taxon>
        <taxon>Strongyloidoidea</taxon>
        <taxon>Strongyloididae</taxon>
        <taxon>Strongyloides</taxon>
    </lineage>
</organism>
<name>A0A0K0EFU1_STRER</name>
<evidence type="ECO:0000256" key="2">
    <source>
        <dbReference type="SAM" id="SignalP"/>
    </source>
</evidence>
<dbReference type="SUPFAM" id="SSF48619">
    <property type="entry name" value="Phospholipase A2, PLA2"/>
    <property type="match status" value="1"/>
</dbReference>
<reference evidence="4" key="1">
    <citation type="submission" date="2015-08" db="UniProtKB">
        <authorList>
            <consortium name="WormBaseParasite"/>
        </authorList>
    </citation>
    <scope>IDENTIFICATION</scope>
</reference>
<sequence>MLLYYYFLSFSFVLCIHGIEQTWECGNDDFTKLLSESSVEANCPELKWEVNGCCIKHDSCYDNQLGQKHCDDTFCNCLSRVTIPNKKCHDDDAETFCILVREFGEAAYNASAPQLHTESPKLAIPTTTTTQKPFPKHMSSGDFRSRSNKTQIQSGSLTTRPHRLSPKNKL</sequence>
<proteinExistence type="predicted"/>
<evidence type="ECO:0000256" key="1">
    <source>
        <dbReference type="SAM" id="MobiDB-lite"/>
    </source>
</evidence>
<feature type="compositionally biased region" description="Polar residues" evidence="1">
    <location>
        <begin position="148"/>
        <end position="159"/>
    </location>
</feature>
<dbReference type="Proteomes" id="UP000035681">
    <property type="component" value="Unplaced"/>
</dbReference>
<dbReference type="GO" id="GO:0004623">
    <property type="term" value="F:phospholipase A2 activity"/>
    <property type="evidence" value="ECO:0007669"/>
    <property type="project" value="InterPro"/>
</dbReference>
<feature type="compositionally biased region" description="Basic residues" evidence="1">
    <location>
        <begin position="160"/>
        <end position="170"/>
    </location>
</feature>
<dbReference type="GO" id="GO:0050482">
    <property type="term" value="P:arachidonate secretion"/>
    <property type="evidence" value="ECO:0007669"/>
    <property type="project" value="InterPro"/>
</dbReference>
<evidence type="ECO:0000313" key="4">
    <source>
        <dbReference type="WBParaSite" id="SSTP_0000834800.1"/>
    </source>
</evidence>
<dbReference type="PANTHER" id="PTHR34228:SF3">
    <property type="entry name" value="PHOSPHOLIPASE A2-LIKE PROTEIN Y52B11A.8"/>
    <property type="match status" value="1"/>
</dbReference>
<dbReference type="WBParaSite" id="TCONS_00003532.p1">
    <property type="protein sequence ID" value="TCONS_00003532.p1"/>
    <property type="gene ID" value="XLOC_003269"/>
</dbReference>
<dbReference type="WBParaSite" id="SSTP_0000834800.1">
    <property type="protein sequence ID" value="SSTP_0000834800.1"/>
    <property type="gene ID" value="SSTP_0000834800"/>
</dbReference>
<dbReference type="InterPro" id="IPR036444">
    <property type="entry name" value="PLipase_A2_dom_sf"/>
</dbReference>
<feature type="signal peptide" evidence="2">
    <location>
        <begin position="1"/>
        <end position="18"/>
    </location>
</feature>